<evidence type="ECO:0000313" key="2">
    <source>
        <dbReference type="EMBL" id="GEA86882.1"/>
    </source>
</evidence>
<dbReference type="GO" id="GO:0016853">
    <property type="term" value="F:isomerase activity"/>
    <property type="evidence" value="ECO:0007669"/>
    <property type="project" value="InterPro"/>
</dbReference>
<dbReference type="GO" id="GO:0005975">
    <property type="term" value="P:carbohydrate metabolic process"/>
    <property type="evidence" value="ECO:0007669"/>
    <property type="project" value="InterPro"/>
</dbReference>
<name>A0A4Y3KS71_9CELL</name>
<feature type="compositionally biased region" description="Low complexity" evidence="1">
    <location>
        <begin position="227"/>
        <end position="237"/>
    </location>
</feature>
<dbReference type="SUPFAM" id="SSF74650">
    <property type="entry name" value="Galactose mutarotase-like"/>
    <property type="match status" value="1"/>
</dbReference>
<dbReference type="GO" id="GO:0030246">
    <property type="term" value="F:carbohydrate binding"/>
    <property type="evidence" value="ECO:0007669"/>
    <property type="project" value="InterPro"/>
</dbReference>
<feature type="region of interest" description="Disordered" evidence="1">
    <location>
        <begin position="217"/>
        <end position="321"/>
    </location>
</feature>
<dbReference type="EMBL" id="BJLR01000009">
    <property type="protein sequence ID" value="GEA86882.1"/>
    <property type="molecule type" value="Genomic_DNA"/>
</dbReference>
<feature type="compositionally biased region" description="Low complexity" evidence="1">
    <location>
        <begin position="18"/>
        <end position="29"/>
    </location>
</feature>
<keyword evidence="3" id="KW-1185">Reference proteome</keyword>
<comment type="caution">
    <text evidence="2">The sequence shown here is derived from an EMBL/GenBank/DDBJ whole genome shotgun (WGS) entry which is preliminary data.</text>
</comment>
<dbReference type="InterPro" id="IPR008183">
    <property type="entry name" value="Aldose_1/G6P_1-epimerase"/>
</dbReference>
<protein>
    <recommendedName>
        <fullName evidence="4">Aldose 1-epimerase</fullName>
    </recommendedName>
</protein>
<dbReference type="InterPro" id="IPR011013">
    <property type="entry name" value="Gal_mutarotase_sf_dom"/>
</dbReference>
<feature type="compositionally biased region" description="Basic residues" evidence="1">
    <location>
        <begin position="258"/>
        <end position="271"/>
    </location>
</feature>
<dbReference type="Proteomes" id="UP000317046">
    <property type="component" value="Unassembled WGS sequence"/>
</dbReference>
<dbReference type="AlphaFoldDB" id="A0A4Y3KS71"/>
<feature type="compositionally biased region" description="Low complexity" evidence="1">
    <location>
        <begin position="304"/>
        <end position="321"/>
    </location>
</feature>
<dbReference type="Gene3D" id="2.70.98.10">
    <property type="match status" value="1"/>
</dbReference>
<sequence length="321" mass="34605">MSVTTDRSRAGARGGTTTGTVPSPTTSRGADVTTETSTRTPGAAPPAAASVPELLTALTAPDPADVPVDPRVVTLRSGSWELGVLPATGGSLAFGRVLVDGEWLDLLRPTRPTVYGAPEKCASFPLVPWSNRIRDGVLRFRGRTWTLAHNAADGTAMHGAVAYYTWRVVDRTAARVELELDTRGLVGVNFPWQFRSRLVYELDGADLRVTTTVENVDTEPFPAGFGTTRTSSAASRPPRSRRPRRSPVTPPTRAMRPPPRRRPRRERRRARSPAPTPCCTCPPIAATRSSRRWRSRPPGPCGPAPTTGSRARSAPRSSTTS</sequence>
<evidence type="ECO:0008006" key="4">
    <source>
        <dbReference type="Google" id="ProtNLM"/>
    </source>
</evidence>
<reference evidence="2" key="1">
    <citation type="submission" date="2019-06" db="EMBL/GenBank/DDBJ databases">
        <title>Whole genome shotgun sequence of Cellulomonas cellasea NBRC 3753.</title>
        <authorList>
            <person name="Hosoyama A."/>
            <person name="Uohara A."/>
            <person name="Ohji S."/>
            <person name="Ichikawa N."/>
        </authorList>
    </citation>
    <scope>NUCLEOTIDE SEQUENCE [LARGE SCALE GENOMIC DNA]</scope>
    <source>
        <strain evidence="2">NBRC 3753</strain>
    </source>
</reference>
<accession>A0A4Y3KS71</accession>
<feature type="region of interest" description="Disordered" evidence="1">
    <location>
        <begin position="1"/>
        <end position="47"/>
    </location>
</feature>
<dbReference type="Pfam" id="PF01263">
    <property type="entry name" value="Aldose_epim"/>
    <property type="match status" value="1"/>
</dbReference>
<proteinExistence type="predicted"/>
<dbReference type="InterPro" id="IPR014718">
    <property type="entry name" value="GH-type_carb-bd"/>
</dbReference>
<organism evidence="2 3">
    <name type="scientific">Cellulomonas cellasea</name>
    <dbReference type="NCBI Taxonomy" id="43670"/>
    <lineage>
        <taxon>Bacteria</taxon>
        <taxon>Bacillati</taxon>
        <taxon>Actinomycetota</taxon>
        <taxon>Actinomycetes</taxon>
        <taxon>Micrococcales</taxon>
        <taxon>Cellulomonadaceae</taxon>
        <taxon>Cellulomonas</taxon>
    </lineage>
</organism>
<evidence type="ECO:0000256" key="1">
    <source>
        <dbReference type="SAM" id="MobiDB-lite"/>
    </source>
</evidence>
<evidence type="ECO:0000313" key="3">
    <source>
        <dbReference type="Proteomes" id="UP000317046"/>
    </source>
</evidence>
<gene>
    <name evidence="2" type="ORF">CCE01nite_08310</name>
</gene>